<accession>A0A484FWT0</accession>
<gene>
    <name evidence="2" type="ORF">Cob_v004897</name>
</gene>
<evidence type="ECO:0000256" key="1">
    <source>
        <dbReference type="SAM" id="MobiDB-lite"/>
    </source>
</evidence>
<evidence type="ECO:0000313" key="2">
    <source>
        <dbReference type="EMBL" id="TDZ22145.1"/>
    </source>
</evidence>
<sequence>MSAFEVNFSDQEIRSFHSKHQSSDSSCGSHYGTLRVPKRYPYKSLPEEIQFEQMIEDVLENYWTREWNSTISDATKLSWW</sequence>
<dbReference type="AlphaFoldDB" id="A0A484FWT0"/>
<protein>
    <submittedName>
        <fullName evidence="2">Uncharacterized protein</fullName>
    </submittedName>
</protein>
<dbReference type="Proteomes" id="UP000014480">
    <property type="component" value="Unassembled WGS sequence"/>
</dbReference>
<reference evidence="3" key="1">
    <citation type="journal article" date="2013" name="New Phytol.">
        <title>Comparative genomic and transcriptomic analyses reveal the hemibiotrophic stage shift of Colletotrichum fungi.</title>
        <authorList>
            <person name="Gan P."/>
            <person name="Ikeda K."/>
            <person name="Irieda H."/>
            <person name="Narusaka M."/>
            <person name="O'Connell R.J."/>
            <person name="Narusaka Y."/>
            <person name="Takano Y."/>
            <person name="Kubo Y."/>
            <person name="Shirasu K."/>
        </authorList>
    </citation>
    <scope>NUCLEOTIDE SEQUENCE [LARGE SCALE GENOMIC DNA]</scope>
    <source>
        <strain evidence="3">104-T / ATCC 96160 / CBS 514.97 / LARS 414 / MAFF 240422</strain>
    </source>
</reference>
<dbReference type="EMBL" id="AMCV02000011">
    <property type="protein sequence ID" value="TDZ22145.1"/>
    <property type="molecule type" value="Genomic_DNA"/>
</dbReference>
<feature type="region of interest" description="Disordered" evidence="1">
    <location>
        <begin position="15"/>
        <end position="34"/>
    </location>
</feature>
<name>A0A484FWT0_COLOR</name>
<reference evidence="3" key="2">
    <citation type="journal article" date="2019" name="Mol. Plant Microbe Interact.">
        <title>Genome sequence resources for four phytopathogenic fungi from the Colletotrichum orbiculare species complex.</title>
        <authorList>
            <person name="Gan P."/>
            <person name="Tsushima A."/>
            <person name="Narusaka M."/>
            <person name="Narusaka Y."/>
            <person name="Takano Y."/>
            <person name="Kubo Y."/>
            <person name="Shirasu K."/>
        </authorList>
    </citation>
    <scope>GENOME REANNOTATION</scope>
    <source>
        <strain evidence="3">104-T / ATCC 96160 / CBS 514.97 / LARS 414 / MAFF 240422</strain>
    </source>
</reference>
<proteinExistence type="predicted"/>
<evidence type="ECO:0000313" key="3">
    <source>
        <dbReference type="Proteomes" id="UP000014480"/>
    </source>
</evidence>
<organism evidence="2 3">
    <name type="scientific">Colletotrichum orbiculare (strain 104-T / ATCC 96160 / CBS 514.97 / LARS 414 / MAFF 240422)</name>
    <name type="common">Cucumber anthracnose fungus</name>
    <name type="synonym">Colletotrichum lagenarium</name>
    <dbReference type="NCBI Taxonomy" id="1213857"/>
    <lineage>
        <taxon>Eukaryota</taxon>
        <taxon>Fungi</taxon>
        <taxon>Dikarya</taxon>
        <taxon>Ascomycota</taxon>
        <taxon>Pezizomycotina</taxon>
        <taxon>Sordariomycetes</taxon>
        <taxon>Hypocreomycetidae</taxon>
        <taxon>Glomerellales</taxon>
        <taxon>Glomerellaceae</taxon>
        <taxon>Colletotrichum</taxon>
        <taxon>Colletotrichum orbiculare species complex</taxon>
    </lineage>
</organism>
<comment type="caution">
    <text evidence="2">The sequence shown here is derived from an EMBL/GenBank/DDBJ whole genome shotgun (WGS) entry which is preliminary data.</text>
</comment>
<keyword evidence="3" id="KW-1185">Reference proteome</keyword>